<sequence length="220" mass="24048">MPASRTKPRRKRVDDSPVSTHSSMSSTSRSTSVNSTRGSMGPPTSRPTRKPSASVSASATALTQRSGGQSRNFAQTEKAGGHRTTKVADVAESQTESVSSRAKRDKDTKDTRMSSAAKDHITEIGGLMGVSMSILDKEGEWLRSYADKLIQLDELFDPMPPQIATFLDCTSKKKSKRRERVVECLRSLVEMREKWITESDVAKKGSRLLAGGESTPIEID</sequence>
<feature type="compositionally biased region" description="Low complexity" evidence="1">
    <location>
        <begin position="52"/>
        <end position="61"/>
    </location>
</feature>
<dbReference type="GeneID" id="77727864"/>
<feature type="compositionally biased region" description="Basic and acidic residues" evidence="1">
    <location>
        <begin position="102"/>
        <end position="117"/>
    </location>
</feature>
<dbReference type="AlphaFoldDB" id="A0AA38LVT7"/>
<reference evidence="2" key="1">
    <citation type="journal article" date="2022" name="G3 (Bethesda)">
        <title>High quality genome of the basidiomycete yeast Dioszegia hungarica PDD-24b-2 isolated from cloud water.</title>
        <authorList>
            <person name="Jarrige D."/>
            <person name="Haridas S."/>
            <person name="Bleykasten-Grosshans C."/>
            <person name="Joly M."/>
            <person name="Nadalig T."/>
            <person name="Sancelme M."/>
            <person name="Vuilleumier S."/>
            <person name="Grigoriev I.V."/>
            <person name="Amato P."/>
            <person name="Bringel F."/>
        </authorList>
    </citation>
    <scope>NUCLEOTIDE SEQUENCE</scope>
    <source>
        <strain evidence="2">PDD-24b-2</strain>
    </source>
</reference>
<feature type="compositionally biased region" description="Low complexity" evidence="1">
    <location>
        <begin position="16"/>
        <end position="39"/>
    </location>
</feature>
<organism evidence="2 3">
    <name type="scientific">Dioszegia hungarica</name>
    <dbReference type="NCBI Taxonomy" id="4972"/>
    <lineage>
        <taxon>Eukaryota</taxon>
        <taxon>Fungi</taxon>
        <taxon>Dikarya</taxon>
        <taxon>Basidiomycota</taxon>
        <taxon>Agaricomycotina</taxon>
        <taxon>Tremellomycetes</taxon>
        <taxon>Tremellales</taxon>
        <taxon>Bulleribasidiaceae</taxon>
        <taxon>Dioszegia</taxon>
    </lineage>
</organism>
<dbReference type="RefSeq" id="XP_052945553.1">
    <property type="nucleotide sequence ID" value="XM_053088659.1"/>
</dbReference>
<accession>A0AA38LVT7</accession>
<keyword evidence="3" id="KW-1185">Reference proteome</keyword>
<feature type="compositionally biased region" description="Polar residues" evidence="1">
    <location>
        <begin position="62"/>
        <end position="75"/>
    </location>
</feature>
<evidence type="ECO:0000313" key="2">
    <source>
        <dbReference type="EMBL" id="KAI9635776.1"/>
    </source>
</evidence>
<name>A0AA38LVT7_9TREE</name>
<proteinExistence type="predicted"/>
<protein>
    <submittedName>
        <fullName evidence="2">Uncharacterized protein</fullName>
    </submittedName>
</protein>
<comment type="caution">
    <text evidence="2">The sequence shown here is derived from an EMBL/GenBank/DDBJ whole genome shotgun (WGS) entry which is preliminary data.</text>
</comment>
<gene>
    <name evidence="2" type="ORF">MKK02DRAFT_33126</name>
</gene>
<evidence type="ECO:0000256" key="1">
    <source>
        <dbReference type="SAM" id="MobiDB-lite"/>
    </source>
</evidence>
<feature type="region of interest" description="Disordered" evidence="1">
    <location>
        <begin position="1"/>
        <end position="117"/>
    </location>
</feature>
<evidence type="ECO:0000313" key="3">
    <source>
        <dbReference type="Proteomes" id="UP001164286"/>
    </source>
</evidence>
<dbReference type="EMBL" id="JAKWFO010000005">
    <property type="protein sequence ID" value="KAI9635776.1"/>
    <property type="molecule type" value="Genomic_DNA"/>
</dbReference>
<dbReference type="Proteomes" id="UP001164286">
    <property type="component" value="Unassembled WGS sequence"/>
</dbReference>
<feature type="compositionally biased region" description="Basic residues" evidence="1">
    <location>
        <begin position="1"/>
        <end position="11"/>
    </location>
</feature>